<dbReference type="STRING" id="1685382.AVJ23_07630"/>
<feature type="transmembrane region" description="Helical" evidence="6">
    <location>
        <begin position="40"/>
        <end position="61"/>
    </location>
</feature>
<proteinExistence type="predicted"/>
<comment type="caution">
    <text evidence="7">The sequence shown here is derived from an EMBL/GenBank/DDBJ whole genome shotgun (WGS) entry which is preliminary data.</text>
</comment>
<keyword evidence="3 6" id="KW-0812">Transmembrane</keyword>
<name>A0A0W7WM61_9RHOB</name>
<dbReference type="OrthoDB" id="9804822at2"/>
<feature type="transmembrane region" description="Helical" evidence="6">
    <location>
        <begin position="6"/>
        <end position="28"/>
    </location>
</feature>
<accession>A0A0W7WM61</accession>
<dbReference type="RefSeq" id="WP_058861563.1">
    <property type="nucleotide sequence ID" value="NZ_LPXO01000003.1"/>
</dbReference>
<evidence type="ECO:0000256" key="6">
    <source>
        <dbReference type="SAM" id="Phobius"/>
    </source>
</evidence>
<evidence type="ECO:0000256" key="3">
    <source>
        <dbReference type="ARBA" id="ARBA00022692"/>
    </source>
</evidence>
<dbReference type="PANTHER" id="PTHR30086">
    <property type="entry name" value="ARGININE EXPORTER PROTEIN ARGO"/>
    <property type="match status" value="1"/>
</dbReference>
<keyword evidence="2" id="KW-1003">Cell membrane</keyword>
<dbReference type="Pfam" id="PF01810">
    <property type="entry name" value="LysE"/>
    <property type="match status" value="1"/>
</dbReference>
<dbReference type="GO" id="GO:0005886">
    <property type="term" value="C:plasma membrane"/>
    <property type="evidence" value="ECO:0007669"/>
    <property type="project" value="UniProtKB-SubCell"/>
</dbReference>
<feature type="transmembrane region" description="Helical" evidence="6">
    <location>
        <begin position="146"/>
        <end position="168"/>
    </location>
</feature>
<keyword evidence="4 6" id="KW-1133">Transmembrane helix</keyword>
<evidence type="ECO:0000256" key="4">
    <source>
        <dbReference type="ARBA" id="ARBA00022989"/>
    </source>
</evidence>
<dbReference type="EMBL" id="LPXO01000003">
    <property type="protein sequence ID" value="KUF11617.1"/>
    <property type="molecule type" value="Genomic_DNA"/>
</dbReference>
<evidence type="ECO:0000313" key="7">
    <source>
        <dbReference type="EMBL" id="KUF11617.1"/>
    </source>
</evidence>
<gene>
    <name evidence="7" type="ORF">AVJ23_07630</name>
</gene>
<dbReference type="GO" id="GO:0015171">
    <property type="term" value="F:amino acid transmembrane transporter activity"/>
    <property type="evidence" value="ECO:0007669"/>
    <property type="project" value="TreeGrafter"/>
</dbReference>
<comment type="subcellular location">
    <subcellularLocation>
        <location evidence="1">Cell membrane</location>
        <topology evidence="1">Multi-pass membrane protein</topology>
    </subcellularLocation>
</comment>
<dbReference type="PANTHER" id="PTHR30086:SF20">
    <property type="entry name" value="ARGININE EXPORTER PROTEIN ARGO-RELATED"/>
    <property type="match status" value="1"/>
</dbReference>
<evidence type="ECO:0000313" key="8">
    <source>
        <dbReference type="Proteomes" id="UP000054396"/>
    </source>
</evidence>
<dbReference type="Proteomes" id="UP000054396">
    <property type="component" value="Unassembled WGS sequence"/>
</dbReference>
<protein>
    <submittedName>
        <fullName evidence="7">Lysine transporter LysE</fullName>
    </submittedName>
</protein>
<feature type="transmembrane region" description="Helical" evidence="6">
    <location>
        <begin position="67"/>
        <end position="88"/>
    </location>
</feature>
<keyword evidence="8" id="KW-1185">Reference proteome</keyword>
<dbReference type="InterPro" id="IPR001123">
    <property type="entry name" value="LeuE-type"/>
</dbReference>
<reference evidence="7 8" key="1">
    <citation type="submission" date="2015-12" db="EMBL/GenBank/DDBJ databases">
        <authorList>
            <person name="Shamseldin A."/>
            <person name="Moawad H."/>
            <person name="Abd El-Rahim W.M."/>
            <person name="Sadowsky M.J."/>
        </authorList>
    </citation>
    <scope>NUCLEOTIDE SEQUENCE [LARGE SCALE GENOMIC DNA]</scope>
    <source>
        <strain evidence="7 8">SJ5A-1</strain>
    </source>
</reference>
<organism evidence="7 8">
    <name type="scientific">Pseudoponticoccus marisrubri</name>
    <dbReference type="NCBI Taxonomy" id="1685382"/>
    <lineage>
        <taxon>Bacteria</taxon>
        <taxon>Pseudomonadati</taxon>
        <taxon>Pseudomonadota</taxon>
        <taxon>Alphaproteobacteria</taxon>
        <taxon>Rhodobacterales</taxon>
        <taxon>Roseobacteraceae</taxon>
        <taxon>Pseudoponticoccus</taxon>
    </lineage>
</organism>
<feature type="transmembrane region" description="Helical" evidence="6">
    <location>
        <begin position="109"/>
        <end position="134"/>
    </location>
</feature>
<evidence type="ECO:0000256" key="1">
    <source>
        <dbReference type="ARBA" id="ARBA00004651"/>
    </source>
</evidence>
<evidence type="ECO:0000256" key="2">
    <source>
        <dbReference type="ARBA" id="ARBA00022475"/>
    </source>
</evidence>
<sequence length="200" mass="20645">MNWTHLLAFNLTLLAAMAAPGPALLFALRQSIAGGFATGVATGAGLGLVAAGWTGAALLGLDAVFALVPWAYLALKLAGALYLLWVAWGLWRDARAPVAQAANPGARAFLGGMLVNLANPKSVLFAASVLVVIFPPDLALSDKALIVANHLLVELCVYALFAAALSTARARAGYLRLKPVIDRAAALILAALGLRLLVGR</sequence>
<keyword evidence="5 6" id="KW-0472">Membrane</keyword>
<dbReference type="AlphaFoldDB" id="A0A0W7WM61"/>
<evidence type="ECO:0000256" key="5">
    <source>
        <dbReference type="ARBA" id="ARBA00023136"/>
    </source>
</evidence>